<organism evidence="1 2">
    <name type="scientific">Cirrhinus molitorella</name>
    <name type="common">mud carp</name>
    <dbReference type="NCBI Taxonomy" id="172907"/>
    <lineage>
        <taxon>Eukaryota</taxon>
        <taxon>Metazoa</taxon>
        <taxon>Chordata</taxon>
        <taxon>Craniata</taxon>
        <taxon>Vertebrata</taxon>
        <taxon>Euteleostomi</taxon>
        <taxon>Actinopterygii</taxon>
        <taxon>Neopterygii</taxon>
        <taxon>Teleostei</taxon>
        <taxon>Ostariophysi</taxon>
        <taxon>Cypriniformes</taxon>
        <taxon>Cyprinidae</taxon>
        <taxon>Labeoninae</taxon>
        <taxon>Labeonini</taxon>
        <taxon>Cirrhinus</taxon>
    </lineage>
</organism>
<dbReference type="Gene3D" id="2.40.10.10">
    <property type="entry name" value="Trypsin-like serine proteases"/>
    <property type="match status" value="1"/>
</dbReference>
<reference evidence="1 2" key="1">
    <citation type="submission" date="2023-09" db="EMBL/GenBank/DDBJ databases">
        <authorList>
            <person name="Wang M."/>
        </authorList>
    </citation>
    <scope>NUCLEOTIDE SEQUENCE [LARGE SCALE GENOMIC DNA]</scope>
    <source>
        <strain evidence="1">GT-2023</strain>
        <tissue evidence="1">Liver</tissue>
    </source>
</reference>
<name>A0ABR3LHY9_9TELE</name>
<sequence>IADWGLLETDGNQSNHLMETDVMVMNNKKCESKWGKEDFSASLMMCVYGDGGSCD</sequence>
<feature type="non-terminal residue" evidence="1">
    <location>
        <position position="1"/>
    </location>
</feature>
<protein>
    <submittedName>
        <fullName evidence="1">Uncharacterized protein</fullName>
    </submittedName>
</protein>
<gene>
    <name evidence="1" type="ORF">QQF64_019130</name>
</gene>
<evidence type="ECO:0000313" key="1">
    <source>
        <dbReference type="EMBL" id="KAL1251334.1"/>
    </source>
</evidence>
<dbReference type="InterPro" id="IPR009003">
    <property type="entry name" value="Peptidase_S1_PA"/>
</dbReference>
<dbReference type="SUPFAM" id="SSF50494">
    <property type="entry name" value="Trypsin-like serine proteases"/>
    <property type="match status" value="1"/>
</dbReference>
<dbReference type="InterPro" id="IPR043504">
    <property type="entry name" value="Peptidase_S1_PA_chymotrypsin"/>
</dbReference>
<keyword evidence="2" id="KW-1185">Reference proteome</keyword>
<dbReference type="Proteomes" id="UP001558613">
    <property type="component" value="Unassembled WGS sequence"/>
</dbReference>
<dbReference type="EMBL" id="JAYMGO010000022">
    <property type="protein sequence ID" value="KAL1251334.1"/>
    <property type="molecule type" value="Genomic_DNA"/>
</dbReference>
<accession>A0ABR3LHY9</accession>
<evidence type="ECO:0000313" key="2">
    <source>
        <dbReference type="Proteomes" id="UP001558613"/>
    </source>
</evidence>
<comment type="caution">
    <text evidence="1">The sequence shown here is derived from an EMBL/GenBank/DDBJ whole genome shotgun (WGS) entry which is preliminary data.</text>
</comment>
<proteinExistence type="predicted"/>
<feature type="non-terminal residue" evidence="1">
    <location>
        <position position="55"/>
    </location>
</feature>